<proteinExistence type="predicted"/>
<evidence type="ECO:0000259" key="1">
    <source>
        <dbReference type="Pfam" id="PF12469"/>
    </source>
</evidence>
<dbReference type="AlphaFoldDB" id="M1ZQN2"/>
<name>M1ZQN2_CLOBO</name>
<feature type="non-terminal residue" evidence="2">
    <location>
        <position position="160"/>
    </location>
</feature>
<dbReference type="InterPro" id="IPR024615">
    <property type="entry name" value="CRISPR-assoc_Cmr2_N"/>
</dbReference>
<gene>
    <name evidence="2" type="ORF">CFSAN001627_12728</name>
</gene>
<comment type="caution">
    <text evidence="2">The sequence shown here is derived from an EMBL/GenBank/DDBJ whole genome shotgun (WGS) entry which is preliminary data.</text>
</comment>
<reference evidence="2 3" key="1">
    <citation type="submission" date="2012-10" db="EMBL/GenBank/DDBJ databases">
        <authorList>
            <person name="Strain E.A."/>
            <person name="Brown E."/>
            <person name="Allard M.W."/>
            <person name="Gonzalez-Escalona N."/>
            <person name="Timme R."/>
        </authorList>
    </citation>
    <scope>NUCLEOTIDE SEQUENCE [LARGE SCALE GENOMIC DNA]</scope>
    <source>
        <strain evidence="2 3">CFSAN001627</strain>
    </source>
</reference>
<protein>
    <submittedName>
        <fullName evidence="2">CRISPR-associated RAMP Crm2 family protein</fullName>
    </submittedName>
</protein>
<evidence type="ECO:0000313" key="3">
    <source>
        <dbReference type="Proteomes" id="UP000011944"/>
    </source>
</evidence>
<dbReference type="InterPro" id="IPR038242">
    <property type="entry name" value="Cmr2_N"/>
</dbReference>
<feature type="domain" description="CRISPR-associated protein Cmr2 N-terminal" evidence="1">
    <location>
        <begin position="8"/>
        <end position="114"/>
    </location>
</feature>
<dbReference type="Gene3D" id="3.30.70.2220">
    <property type="entry name" value="CRISPR-Cas system, Cmr2 subunit, D1 domain, cysteine cluster"/>
    <property type="match status" value="1"/>
</dbReference>
<sequence>MTQNKKSYIGVTIGPIYKTIQLAKHTGELWASSYMFSYIMKNIIKEILKEFEDKNIKNRFIVPYVGQGYEDKVFKDKYEAGLFHDRFIFQSEENEVKKVNKIIEDVKQEFSEKVYQSIYDYYKLKKDLNSDELEKDENKFIRKLKEVFKQKDGIENRIKN</sequence>
<organism evidence="2 3">
    <name type="scientific">Clostridium botulinum CFSAN001627</name>
    <dbReference type="NCBI Taxonomy" id="1232189"/>
    <lineage>
        <taxon>Bacteria</taxon>
        <taxon>Bacillati</taxon>
        <taxon>Bacillota</taxon>
        <taxon>Clostridia</taxon>
        <taxon>Eubacteriales</taxon>
        <taxon>Clostridiaceae</taxon>
        <taxon>Clostridium</taxon>
    </lineage>
</organism>
<dbReference type="Pfam" id="PF12469">
    <property type="entry name" value="Cmr2_N"/>
    <property type="match status" value="1"/>
</dbReference>
<dbReference type="EMBL" id="AMXI01000737">
    <property type="protein sequence ID" value="EKN41516.1"/>
    <property type="molecule type" value="Genomic_DNA"/>
</dbReference>
<reference evidence="2 3" key="2">
    <citation type="submission" date="2013-03" db="EMBL/GenBank/DDBJ databases">
        <title>Diversity in Clostridium botulinum.</title>
        <authorList>
            <person name="Timme R.E."/>
            <person name="Allard M."/>
            <person name="Luo Y."/>
            <person name="Strain E."/>
            <person name="Gonzalez-Escalona N."/>
            <person name="Brown E."/>
        </authorList>
    </citation>
    <scope>NUCLEOTIDE SEQUENCE [LARGE SCALE GENOMIC DNA]</scope>
    <source>
        <strain evidence="2 3">CFSAN001627</strain>
    </source>
</reference>
<evidence type="ECO:0000313" key="2">
    <source>
        <dbReference type="EMBL" id="EKN41516.1"/>
    </source>
</evidence>
<dbReference type="Proteomes" id="UP000011944">
    <property type="component" value="Unassembled WGS sequence"/>
</dbReference>
<accession>M1ZQN2</accession>